<protein>
    <submittedName>
        <fullName evidence="2">Glutathione s-transferase u8</fullName>
    </submittedName>
</protein>
<keyword evidence="3" id="KW-1185">Reference proteome</keyword>
<dbReference type="EMBL" id="PKMF04001138">
    <property type="protein sequence ID" value="KAK7814057.1"/>
    <property type="molecule type" value="Genomic_DNA"/>
</dbReference>
<evidence type="ECO:0000313" key="2">
    <source>
        <dbReference type="EMBL" id="KAK7814057.1"/>
    </source>
</evidence>
<accession>A0AAW0II97</accession>
<dbReference type="Pfam" id="PF00043">
    <property type="entry name" value="GST_C"/>
    <property type="match status" value="1"/>
</dbReference>
<proteinExistence type="predicted"/>
<dbReference type="GO" id="GO:0005737">
    <property type="term" value="C:cytoplasm"/>
    <property type="evidence" value="ECO:0007669"/>
    <property type="project" value="TreeGrafter"/>
</dbReference>
<dbReference type="GO" id="GO:0006749">
    <property type="term" value="P:glutathione metabolic process"/>
    <property type="evidence" value="ECO:0007669"/>
    <property type="project" value="InterPro"/>
</dbReference>
<feature type="domain" description="GST C-terminal" evidence="1">
    <location>
        <begin position="1"/>
        <end position="130"/>
    </location>
</feature>
<gene>
    <name evidence="2" type="primary">GSTU8_4</name>
    <name evidence="2" type="ORF">CFP56_003844</name>
</gene>
<dbReference type="CDD" id="cd03185">
    <property type="entry name" value="GST_C_Tau"/>
    <property type="match status" value="1"/>
</dbReference>
<dbReference type="InterPro" id="IPR036282">
    <property type="entry name" value="Glutathione-S-Trfase_C_sf"/>
</dbReference>
<evidence type="ECO:0000313" key="3">
    <source>
        <dbReference type="Proteomes" id="UP000237347"/>
    </source>
</evidence>
<dbReference type="PANTHER" id="PTHR11260">
    <property type="entry name" value="GLUTATHIONE S-TRANSFERASE, GST, SUPERFAMILY, GST DOMAIN CONTAINING"/>
    <property type="match status" value="1"/>
</dbReference>
<sequence length="140" mass="15807">MGIGFPLGPVRSLRLTFVTARRSSIAGFKACCWGEEKEREKAKEEAFEKLQFLENELKEKRFFGGENIGLVDITGNIIGYWIGVFEEASGVKLLTREKFPKLCNWADEFVRVSAIKENLPPRDKLIATLRRRLGGANASK</sequence>
<comment type="caution">
    <text evidence="2">The sequence shown here is derived from an EMBL/GenBank/DDBJ whole genome shotgun (WGS) entry which is preliminary data.</text>
</comment>
<name>A0AAW0II97_QUESU</name>
<dbReference type="InterPro" id="IPR045073">
    <property type="entry name" value="Omega/Tau-like"/>
</dbReference>
<dbReference type="InterPro" id="IPR004046">
    <property type="entry name" value="GST_C"/>
</dbReference>
<dbReference type="InterPro" id="IPR010987">
    <property type="entry name" value="Glutathione-S-Trfase_C-like"/>
</dbReference>
<reference evidence="2 3" key="1">
    <citation type="journal article" date="2018" name="Sci. Data">
        <title>The draft genome sequence of cork oak.</title>
        <authorList>
            <person name="Ramos A.M."/>
            <person name="Usie A."/>
            <person name="Barbosa P."/>
            <person name="Barros P.M."/>
            <person name="Capote T."/>
            <person name="Chaves I."/>
            <person name="Simoes F."/>
            <person name="Abreu I."/>
            <person name="Carrasquinho I."/>
            <person name="Faro C."/>
            <person name="Guimaraes J.B."/>
            <person name="Mendonca D."/>
            <person name="Nobrega F."/>
            <person name="Rodrigues L."/>
            <person name="Saibo N.J.M."/>
            <person name="Varela M.C."/>
            <person name="Egas C."/>
            <person name="Matos J."/>
            <person name="Miguel C.M."/>
            <person name="Oliveira M.M."/>
            <person name="Ricardo C.P."/>
            <person name="Goncalves S."/>
        </authorList>
    </citation>
    <scope>NUCLEOTIDE SEQUENCE [LARGE SCALE GENOMIC DNA]</scope>
    <source>
        <strain evidence="3">cv. HL8</strain>
    </source>
</reference>
<evidence type="ECO:0000259" key="1">
    <source>
        <dbReference type="PROSITE" id="PS50405"/>
    </source>
</evidence>
<dbReference type="AlphaFoldDB" id="A0AAW0II97"/>
<dbReference type="Proteomes" id="UP000237347">
    <property type="component" value="Unassembled WGS sequence"/>
</dbReference>
<dbReference type="Gene3D" id="1.20.1050.10">
    <property type="match status" value="1"/>
</dbReference>
<organism evidence="2 3">
    <name type="scientific">Quercus suber</name>
    <name type="common">Cork oak</name>
    <dbReference type="NCBI Taxonomy" id="58331"/>
    <lineage>
        <taxon>Eukaryota</taxon>
        <taxon>Viridiplantae</taxon>
        <taxon>Streptophyta</taxon>
        <taxon>Embryophyta</taxon>
        <taxon>Tracheophyta</taxon>
        <taxon>Spermatophyta</taxon>
        <taxon>Magnoliopsida</taxon>
        <taxon>eudicotyledons</taxon>
        <taxon>Gunneridae</taxon>
        <taxon>Pentapetalae</taxon>
        <taxon>rosids</taxon>
        <taxon>fabids</taxon>
        <taxon>Fagales</taxon>
        <taxon>Fagaceae</taxon>
        <taxon>Quercus</taxon>
    </lineage>
</organism>
<dbReference type="InterPro" id="IPR045074">
    <property type="entry name" value="GST_C_Tau"/>
</dbReference>
<dbReference type="SUPFAM" id="SSF47616">
    <property type="entry name" value="GST C-terminal domain-like"/>
    <property type="match status" value="1"/>
</dbReference>
<dbReference type="GO" id="GO:0004364">
    <property type="term" value="F:glutathione transferase activity"/>
    <property type="evidence" value="ECO:0007669"/>
    <property type="project" value="InterPro"/>
</dbReference>
<dbReference type="PROSITE" id="PS50405">
    <property type="entry name" value="GST_CTER"/>
    <property type="match status" value="1"/>
</dbReference>
<dbReference type="PANTHER" id="PTHR11260:SF676">
    <property type="entry name" value="GLUTATHIONE S-TRANSFERASE U8"/>
    <property type="match status" value="1"/>
</dbReference>